<evidence type="ECO:0000256" key="1">
    <source>
        <dbReference type="SAM" id="MobiDB-lite"/>
    </source>
</evidence>
<dbReference type="WBParaSite" id="Bm231a.1">
    <property type="protein sequence ID" value="Bm231a.1"/>
    <property type="gene ID" value="WBGene00220492"/>
</dbReference>
<dbReference type="GeneID" id="6097836"/>
<proteinExistence type="predicted"/>
<gene>
    <name evidence="3 5" type="primary">Bm231</name>
    <name evidence="3" type="ORF">BM_BM231</name>
</gene>
<feature type="signal peptide" evidence="2">
    <location>
        <begin position="1"/>
        <end position="20"/>
    </location>
</feature>
<reference evidence="5" key="3">
    <citation type="submission" date="2019-12" db="UniProtKB">
        <authorList>
            <consortium name="WormBaseParasite"/>
        </authorList>
    </citation>
    <scope>IDENTIFICATION</scope>
</reference>
<dbReference type="RefSeq" id="XP_042935415.1">
    <property type="nucleotide sequence ID" value="XM_043079481.1"/>
</dbReference>
<dbReference type="EMBL" id="CAAKNF010000193">
    <property type="protein sequence ID" value="VIO95050.1"/>
    <property type="molecule type" value="Genomic_DNA"/>
</dbReference>
<evidence type="ECO:0000313" key="4">
    <source>
        <dbReference type="Proteomes" id="UP000006672"/>
    </source>
</evidence>
<dbReference type="AlphaFoldDB" id="A0A4E9FJN3"/>
<evidence type="ECO:0000313" key="3">
    <source>
        <dbReference type="EMBL" id="VIO95050.1"/>
    </source>
</evidence>
<dbReference type="Proteomes" id="UP000006672">
    <property type="component" value="Unassembled WGS sequence"/>
</dbReference>
<evidence type="ECO:0000256" key="2">
    <source>
        <dbReference type="SAM" id="SignalP"/>
    </source>
</evidence>
<feature type="chain" id="PRO_5020040640" evidence="2">
    <location>
        <begin position="21"/>
        <end position="98"/>
    </location>
</feature>
<accession>A0A5S6PH22</accession>
<dbReference type="CTD" id="6097836"/>
<feature type="region of interest" description="Disordered" evidence="1">
    <location>
        <begin position="30"/>
        <end position="63"/>
    </location>
</feature>
<keyword evidence="2" id="KW-0732">Signal</keyword>
<evidence type="ECO:0000313" key="5">
    <source>
        <dbReference type="WBParaSite" id="Bm231a.1"/>
    </source>
</evidence>
<accession>A0A4E9FJN3</accession>
<organism evidence="3">
    <name type="scientific">Brugia malayi</name>
    <name type="common">Filarial nematode worm</name>
    <dbReference type="NCBI Taxonomy" id="6279"/>
    <lineage>
        <taxon>Eukaryota</taxon>
        <taxon>Metazoa</taxon>
        <taxon>Ecdysozoa</taxon>
        <taxon>Nematoda</taxon>
        <taxon>Chromadorea</taxon>
        <taxon>Rhabditida</taxon>
        <taxon>Spirurina</taxon>
        <taxon>Spiruromorpha</taxon>
        <taxon>Filarioidea</taxon>
        <taxon>Onchocercidae</taxon>
        <taxon>Brugia</taxon>
    </lineage>
</organism>
<protein>
    <submittedName>
        <fullName evidence="5">Bm231</fullName>
    </submittedName>
</protein>
<sequence length="98" mass="11251">MAHWGKILLMLQFWFAMSFAENKETPSYISDGTTFPSLIPESDSQDDSTLSSLIPESDSQDDSYDFSTQVYEWYPEATTDKVYEWYPEATTDKSGTIH</sequence>
<reference evidence="3" key="2">
    <citation type="submission" date="2019-04" db="EMBL/GenBank/DDBJ databases">
        <authorList>
            <person name="Howe K."/>
            <person name="Paulini M."/>
            <person name="Williams G."/>
        </authorList>
    </citation>
    <scope>NUCLEOTIDE SEQUENCE [LARGE SCALE GENOMIC DNA]</scope>
    <source>
        <strain evidence="3">FR3</strain>
    </source>
</reference>
<name>A0A4E9FJN3_BRUMA</name>
<keyword evidence="4" id="KW-1185">Reference proteome</keyword>
<reference evidence="4" key="1">
    <citation type="journal article" date="2007" name="Science">
        <title>Draft genome of the filarial nematode parasite Brugia malayi.</title>
        <authorList>
            <person name="Ghedin E."/>
            <person name="Wang S."/>
            <person name="Spiro D."/>
            <person name="Caler E."/>
            <person name="Zhao Q."/>
            <person name="Crabtree J."/>
            <person name="Allen J.E."/>
            <person name="Delcher A.L."/>
            <person name="Guiliano D.B."/>
            <person name="Miranda-Saavedra D."/>
            <person name="Angiuoli S.V."/>
            <person name="Creasy T."/>
            <person name="Amedeo P."/>
            <person name="Haas B."/>
            <person name="El-Sayed N.M."/>
            <person name="Wortman J.R."/>
            <person name="Feldblyum T."/>
            <person name="Tallon L."/>
            <person name="Schatz M."/>
            <person name="Shumway M."/>
            <person name="Koo H."/>
            <person name="Salzberg S.L."/>
            <person name="Schobel S."/>
            <person name="Pertea M."/>
            <person name="Pop M."/>
            <person name="White O."/>
            <person name="Barton G.J."/>
            <person name="Carlow C.K."/>
            <person name="Crawford M.J."/>
            <person name="Daub J."/>
            <person name="Dimmic M.W."/>
            <person name="Estes C.F."/>
            <person name="Foster J.M."/>
            <person name="Ganatra M."/>
            <person name="Gregory W.F."/>
            <person name="Johnson N.M."/>
            <person name="Jin J."/>
            <person name="Komuniecki R."/>
            <person name="Korf I."/>
            <person name="Kumar S."/>
            <person name="Laney S."/>
            <person name="Li B.W."/>
            <person name="Li W."/>
            <person name="Lindblom T.H."/>
            <person name="Lustigman S."/>
            <person name="Ma D."/>
            <person name="Maina C.V."/>
            <person name="Martin D.M."/>
            <person name="McCarter J.P."/>
            <person name="McReynolds L."/>
            <person name="Mitreva M."/>
            <person name="Nutman T.B."/>
            <person name="Parkinson J."/>
            <person name="Peregrin-Alvarez J.M."/>
            <person name="Poole C."/>
            <person name="Ren Q."/>
            <person name="Saunders L."/>
            <person name="Sluder A.E."/>
            <person name="Smith K."/>
            <person name="Stanke M."/>
            <person name="Unnasch T.R."/>
            <person name="Ware J."/>
            <person name="Wei A.D."/>
            <person name="Weil G."/>
            <person name="Williams D.J."/>
            <person name="Zhang Y."/>
            <person name="Williams S.A."/>
            <person name="Fraser-Liggett C."/>
            <person name="Slatko B."/>
            <person name="Blaxter M.L."/>
            <person name="Scott A.L."/>
        </authorList>
    </citation>
    <scope>NUCLEOTIDE SEQUENCE</scope>
    <source>
        <strain evidence="4">FR3</strain>
    </source>
</reference>